<proteinExistence type="predicted"/>
<dbReference type="VEuPathDB" id="VectorBase:ASIC012700"/>
<accession>A0A084W3J9</accession>
<dbReference type="OrthoDB" id="8918678at2759"/>
<dbReference type="EMBL" id="ATLV01020055">
    <property type="status" value="NOT_ANNOTATED_CDS"/>
    <property type="molecule type" value="Genomic_DNA"/>
</dbReference>
<evidence type="ECO:0000313" key="3">
    <source>
        <dbReference type="EnsemblMetazoa" id="ASIC012700-PA"/>
    </source>
</evidence>
<dbReference type="PANTHER" id="PTHR13402">
    <property type="entry name" value="RGPR-RELATED"/>
    <property type="match status" value="1"/>
</dbReference>
<reference evidence="3" key="2">
    <citation type="submission" date="2020-05" db="UniProtKB">
        <authorList>
            <consortium name="EnsemblMetazoa"/>
        </authorList>
    </citation>
    <scope>IDENTIFICATION</scope>
</reference>
<reference evidence="2 4" key="1">
    <citation type="journal article" date="2014" name="BMC Genomics">
        <title>Genome sequence of Anopheles sinensis provides insight into genetics basis of mosquito competence for malaria parasites.</title>
        <authorList>
            <person name="Zhou D."/>
            <person name="Zhang D."/>
            <person name="Ding G."/>
            <person name="Shi L."/>
            <person name="Hou Q."/>
            <person name="Ye Y."/>
            <person name="Xu Y."/>
            <person name="Zhou H."/>
            <person name="Xiong C."/>
            <person name="Li S."/>
            <person name="Yu J."/>
            <person name="Hong S."/>
            <person name="Yu X."/>
            <person name="Zou P."/>
            <person name="Chen C."/>
            <person name="Chang X."/>
            <person name="Wang W."/>
            <person name="Lv Y."/>
            <person name="Sun Y."/>
            <person name="Ma L."/>
            <person name="Shen B."/>
            <person name="Zhu C."/>
        </authorList>
    </citation>
    <scope>NUCLEOTIDE SEQUENCE [LARGE SCALE GENOMIC DNA]</scope>
</reference>
<gene>
    <name evidence="2" type="ORF">ZHAS_00012700</name>
</gene>
<evidence type="ECO:0000313" key="2">
    <source>
        <dbReference type="EMBL" id="KFB44793.1"/>
    </source>
</evidence>
<dbReference type="EnsemblMetazoa" id="ASIC012700-RA">
    <property type="protein sequence ID" value="ASIC012700-PA"/>
    <property type="gene ID" value="ASIC012700"/>
</dbReference>
<feature type="compositionally biased region" description="Polar residues" evidence="1">
    <location>
        <begin position="155"/>
        <end position="164"/>
    </location>
</feature>
<evidence type="ECO:0000256" key="1">
    <source>
        <dbReference type="SAM" id="MobiDB-lite"/>
    </source>
</evidence>
<sequence length="285" mass="29375">MPNSGSNRPGFNDEIDEEQKTNANGGMKPPQSNAAPGAKKGPAGKDAKASGPGAAGVGQGSGWFGGIWNKFSLKPKNQMILPDDKNPKIVWDEASKRWVNTDEGEAETEAYKPPPKMSDLMPKAAAPTMPNAAPVAAPTASLGGSGPVPLMPTPTVDQSAYSQTPVPMGAGNGGMPAGATGVQSSGPVGEPTKVPTLQSNMYKMQRNRTLKRSYVDVFNPSGAAPSRPQEPVLAPTVPSLPTAQGGFFVPAGTPNSAGQQTNDAAPGMPQFYNPNEFAGASSYQQ</sequence>
<evidence type="ECO:0000313" key="4">
    <source>
        <dbReference type="Proteomes" id="UP000030765"/>
    </source>
</evidence>
<dbReference type="PANTHER" id="PTHR13402:SF6">
    <property type="entry name" value="SECRETORY 16, ISOFORM I"/>
    <property type="match status" value="1"/>
</dbReference>
<dbReference type="OMA" id="ETEAYKP"/>
<dbReference type="GO" id="GO:0007030">
    <property type="term" value="P:Golgi organization"/>
    <property type="evidence" value="ECO:0007669"/>
    <property type="project" value="TreeGrafter"/>
</dbReference>
<feature type="region of interest" description="Disordered" evidence="1">
    <location>
        <begin position="244"/>
        <end position="285"/>
    </location>
</feature>
<dbReference type="AlphaFoldDB" id="A0A084W3J9"/>
<dbReference type="GO" id="GO:0012507">
    <property type="term" value="C:ER to Golgi transport vesicle membrane"/>
    <property type="evidence" value="ECO:0007669"/>
    <property type="project" value="TreeGrafter"/>
</dbReference>
<dbReference type="EMBL" id="KE525293">
    <property type="protein sequence ID" value="KFB44793.1"/>
    <property type="molecule type" value="Genomic_DNA"/>
</dbReference>
<name>A0A084W3J9_ANOSI</name>
<dbReference type="Proteomes" id="UP000030765">
    <property type="component" value="Unassembled WGS sequence"/>
</dbReference>
<dbReference type="GO" id="GO:0070971">
    <property type="term" value="C:endoplasmic reticulum exit site"/>
    <property type="evidence" value="ECO:0007669"/>
    <property type="project" value="TreeGrafter"/>
</dbReference>
<feature type="compositionally biased region" description="Polar residues" evidence="1">
    <location>
        <begin position="253"/>
        <end position="263"/>
    </location>
</feature>
<protein>
    <submittedName>
        <fullName evidence="2 3">Uncharacterized protein</fullName>
    </submittedName>
</protein>
<dbReference type="STRING" id="74873.A0A084W3J9"/>
<dbReference type="GO" id="GO:0070973">
    <property type="term" value="P:protein localization to endoplasmic reticulum exit site"/>
    <property type="evidence" value="ECO:0007669"/>
    <property type="project" value="TreeGrafter"/>
</dbReference>
<feature type="region of interest" description="Disordered" evidence="1">
    <location>
        <begin position="1"/>
        <end position="60"/>
    </location>
</feature>
<feature type="region of interest" description="Disordered" evidence="1">
    <location>
        <begin position="220"/>
        <end position="239"/>
    </location>
</feature>
<dbReference type="VEuPathDB" id="VectorBase:ASIS017897"/>
<feature type="region of interest" description="Disordered" evidence="1">
    <location>
        <begin position="100"/>
        <end position="200"/>
    </location>
</feature>
<keyword evidence="4" id="KW-1185">Reference proteome</keyword>
<organism evidence="2">
    <name type="scientific">Anopheles sinensis</name>
    <name type="common">Mosquito</name>
    <dbReference type="NCBI Taxonomy" id="74873"/>
    <lineage>
        <taxon>Eukaryota</taxon>
        <taxon>Metazoa</taxon>
        <taxon>Ecdysozoa</taxon>
        <taxon>Arthropoda</taxon>
        <taxon>Hexapoda</taxon>
        <taxon>Insecta</taxon>
        <taxon>Pterygota</taxon>
        <taxon>Neoptera</taxon>
        <taxon>Endopterygota</taxon>
        <taxon>Diptera</taxon>
        <taxon>Nematocera</taxon>
        <taxon>Culicoidea</taxon>
        <taxon>Culicidae</taxon>
        <taxon>Anophelinae</taxon>
        <taxon>Anopheles</taxon>
    </lineage>
</organism>